<dbReference type="EMBL" id="CP049109">
    <property type="protein sequence ID" value="QIG78815.1"/>
    <property type="molecule type" value="Genomic_DNA"/>
</dbReference>
<dbReference type="Proteomes" id="UP000501568">
    <property type="component" value="Chromosome"/>
</dbReference>
<dbReference type="RefSeq" id="WP_165325814.1">
    <property type="nucleotide sequence ID" value="NZ_CP049109.1"/>
</dbReference>
<evidence type="ECO:0000313" key="2">
    <source>
        <dbReference type="EMBL" id="QIG78815.1"/>
    </source>
</evidence>
<dbReference type="KEGG" id="spzr:G5C33_02750"/>
<sequence length="131" mass="14270">MMRILLTTAAALTTAMALPAAAQEALPGVSDEETTISFAADGGIRQIVKGHGDVLFLRDRTERWYRVETSHGCLDQYRESMTTIVDTGINNRFDRNSMLRIPQLAISCGVTSIRASEAPPQVDSDSVVTLD</sequence>
<keyword evidence="1" id="KW-0732">Signal</keyword>
<name>A0A6G6Y1L3_9SPHN</name>
<evidence type="ECO:0000313" key="3">
    <source>
        <dbReference type="Proteomes" id="UP000501568"/>
    </source>
</evidence>
<reference evidence="2 3" key="1">
    <citation type="submission" date="2020-02" db="EMBL/GenBank/DDBJ databases">
        <authorList>
            <person name="Zheng R.K."/>
            <person name="Sun C.M."/>
        </authorList>
    </citation>
    <scope>NUCLEOTIDE SEQUENCE [LARGE SCALE GENOMIC DNA]</scope>
    <source>
        <strain evidence="3">zrk23</strain>
    </source>
</reference>
<organism evidence="2 3">
    <name type="scientific">Stakelama tenebrarum</name>
    <dbReference type="NCBI Taxonomy" id="2711215"/>
    <lineage>
        <taxon>Bacteria</taxon>
        <taxon>Pseudomonadati</taxon>
        <taxon>Pseudomonadota</taxon>
        <taxon>Alphaproteobacteria</taxon>
        <taxon>Sphingomonadales</taxon>
        <taxon>Sphingomonadaceae</taxon>
        <taxon>Stakelama</taxon>
    </lineage>
</organism>
<keyword evidence="3" id="KW-1185">Reference proteome</keyword>
<proteinExistence type="predicted"/>
<gene>
    <name evidence="2" type="ORF">G5C33_02750</name>
</gene>
<feature type="chain" id="PRO_5026090559" description="SH3 domain-containing protein" evidence="1">
    <location>
        <begin position="23"/>
        <end position="131"/>
    </location>
</feature>
<dbReference type="AlphaFoldDB" id="A0A6G6Y1L3"/>
<evidence type="ECO:0000256" key="1">
    <source>
        <dbReference type="SAM" id="SignalP"/>
    </source>
</evidence>
<feature type="signal peptide" evidence="1">
    <location>
        <begin position="1"/>
        <end position="22"/>
    </location>
</feature>
<evidence type="ECO:0008006" key="4">
    <source>
        <dbReference type="Google" id="ProtNLM"/>
    </source>
</evidence>
<protein>
    <recommendedName>
        <fullName evidence="4">SH3 domain-containing protein</fullName>
    </recommendedName>
</protein>
<accession>A0A6G6Y1L3</accession>